<sequence>MGLRIPQERAWGIQNRLLHTGVGHASLQSTQYTLSSWEVKRAPARVLRQRLPSSREPHLPHMIFPSSRALKDSLASGL</sequence>
<dbReference type="AlphaFoldDB" id="A0A4Z2I5K9"/>
<gene>
    <name evidence="1" type="ORF">EYF80_017029</name>
</gene>
<reference evidence="1 2" key="1">
    <citation type="submission" date="2019-03" db="EMBL/GenBank/DDBJ databases">
        <title>First draft genome of Liparis tanakae, snailfish: a comprehensive survey of snailfish specific genes.</title>
        <authorList>
            <person name="Kim W."/>
            <person name="Song I."/>
            <person name="Jeong J.-H."/>
            <person name="Kim D."/>
            <person name="Kim S."/>
            <person name="Ryu S."/>
            <person name="Song J.Y."/>
            <person name="Lee S.K."/>
        </authorList>
    </citation>
    <scope>NUCLEOTIDE SEQUENCE [LARGE SCALE GENOMIC DNA]</scope>
    <source>
        <tissue evidence="1">Muscle</tissue>
    </source>
</reference>
<keyword evidence="2" id="KW-1185">Reference proteome</keyword>
<evidence type="ECO:0000313" key="2">
    <source>
        <dbReference type="Proteomes" id="UP000314294"/>
    </source>
</evidence>
<protein>
    <submittedName>
        <fullName evidence="1">Uncharacterized protein</fullName>
    </submittedName>
</protein>
<dbReference type="EMBL" id="SRLO01000133">
    <property type="protein sequence ID" value="TNN72745.1"/>
    <property type="molecule type" value="Genomic_DNA"/>
</dbReference>
<organism evidence="1 2">
    <name type="scientific">Liparis tanakae</name>
    <name type="common">Tanaka's snailfish</name>
    <dbReference type="NCBI Taxonomy" id="230148"/>
    <lineage>
        <taxon>Eukaryota</taxon>
        <taxon>Metazoa</taxon>
        <taxon>Chordata</taxon>
        <taxon>Craniata</taxon>
        <taxon>Vertebrata</taxon>
        <taxon>Euteleostomi</taxon>
        <taxon>Actinopterygii</taxon>
        <taxon>Neopterygii</taxon>
        <taxon>Teleostei</taxon>
        <taxon>Neoteleostei</taxon>
        <taxon>Acanthomorphata</taxon>
        <taxon>Eupercaria</taxon>
        <taxon>Perciformes</taxon>
        <taxon>Cottioidei</taxon>
        <taxon>Cottales</taxon>
        <taxon>Liparidae</taxon>
        <taxon>Liparis</taxon>
    </lineage>
</organism>
<evidence type="ECO:0000313" key="1">
    <source>
        <dbReference type="EMBL" id="TNN72745.1"/>
    </source>
</evidence>
<dbReference type="Proteomes" id="UP000314294">
    <property type="component" value="Unassembled WGS sequence"/>
</dbReference>
<accession>A0A4Z2I5K9</accession>
<name>A0A4Z2I5K9_9TELE</name>
<proteinExistence type="predicted"/>
<comment type="caution">
    <text evidence="1">The sequence shown here is derived from an EMBL/GenBank/DDBJ whole genome shotgun (WGS) entry which is preliminary data.</text>
</comment>